<dbReference type="RefSeq" id="WP_324725979.1">
    <property type="nucleotide sequence ID" value="NZ_CP139781.1"/>
</dbReference>
<evidence type="ECO:0000313" key="1">
    <source>
        <dbReference type="EMBL" id="WRQ85794.1"/>
    </source>
</evidence>
<dbReference type="Proteomes" id="UP000738431">
    <property type="component" value="Chromosome"/>
</dbReference>
<name>A0ABZ1C5J7_9BACT</name>
<gene>
    <name evidence="1" type="ORF">K1X11_013360</name>
</gene>
<accession>A0ABZ1C5J7</accession>
<keyword evidence="2" id="KW-1185">Reference proteome</keyword>
<protein>
    <submittedName>
        <fullName evidence="1">Uncharacterized protein</fullName>
    </submittedName>
</protein>
<dbReference type="EMBL" id="CP139781">
    <property type="protein sequence ID" value="WRQ85794.1"/>
    <property type="molecule type" value="Genomic_DNA"/>
</dbReference>
<reference evidence="1 2" key="2">
    <citation type="submission" date="2023-12" db="EMBL/GenBank/DDBJ databases">
        <title>Description of an unclassified Opitutus bacterium of Verrucomicrobiota.</title>
        <authorList>
            <person name="Zhang D.-F."/>
        </authorList>
    </citation>
    <scope>NUCLEOTIDE SEQUENCE [LARGE SCALE GENOMIC DNA]</scope>
    <source>
        <strain evidence="1 2">WL0086</strain>
    </source>
</reference>
<sequence length="182" mass="19835">MILMTMAYAAVAALPPETHRLQPDHLPTPFSAAQIREASPEGYTTRHVVRVEGQPTTVTVNTFVAAEDGEAVAAFRYYNTNEAGDMLGEAKTGEATWRELQAHASFPAELTTVEEVEVTVPMGTFTCWLYTVTRNIPSDVGEKTAVSRFWFAQDLPGPPVKMVQAVDGDEKMSMVLLSAGVE</sequence>
<organism evidence="1 2">
    <name type="scientific">Actomonas aquatica</name>
    <dbReference type="NCBI Taxonomy" id="2866162"/>
    <lineage>
        <taxon>Bacteria</taxon>
        <taxon>Pseudomonadati</taxon>
        <taxon>Verrucomicrobiota</taxon>
        <taxon>Opitutia</taxon>
        <taxon>Opitutales</taxon>
        <taxon>Opitutaceae</taxon>
        <taxon>Actomonas</taxon>
    </lineage>
</organism>
<evidence type="ECO:0000313" key="2">
    <source>
        <dbReference type="Proteomes" id="UP000738431"/>
    </source>
</evidence>
<proteinExistence type="predicted"/>
<reference evidence="1 2" key="1">
    <citation type="submission" date="2021-08" db="EMBL/GenBank/DDBJ databases">
        <authorList>
            <person name="Zhang D."/>
            <person name="Zhang A."/>
            <person name="Wang L."/>
        </authorList>
    </citation>
    <scope>NUCLEOTIDE SEQUENCE [LARGE SCALE GENOMIC DNA]</scope>
    <source>
        <strain evidence="1 2">WL0086</strain>
    </source>
</reference>
<dbReference type="Gene3D" id="2.40.360.20">
    <property type="match status" value="1"/>
</dbReference>